<dbReference type="AlphaFoldDB" id="A0A3B0Z7X3"/>
<protein>
    <recommendedName>
        <fullName evidence="1">CYTH domain-containing protein</fullName>
    </recommendedName>
</protein>
<feature type="non-terminal residue" evidence="2">
    <location>
        <position position="58"/>
    </location>
</feature>
<dbReference type="Gene3D" id="2.40.320.10">
    <property type="entry name" value="Hypothetical Protein Pfu-838710-001"/>
    <property type="match status" value="1"/>
</dbReference>
<dbReference type="InterPro" id="IPR012042">
    <property type="entry name" value="NeuTTM/CthTTM-like"/>
</dbReference>
<gene>
    <name evidence="2" type="ORF">MNBD_GAMMA17-1978</name>
</gene>
<evidence type="ECO:0000259" key="1">
    <source>
        <dbReference type="PROSITE" id="PS51707"/>
    </source>
</evidence>
<sequence>MAKEIERKFLLVNDDWRDEVDSSCHYAQGYLSNSDKVSIRIRTSGENAYLNFKSATLG</sequence>
<dbReference type="Pfam" id="PF01928">
    <property type="entry name" value="CYTH"/>
    <property type="match status" value="1"/>
</dbReference>
<dbReference type="InterPro" id="IPR023577">
    <property type="entry name" value="CYTH_domain"/>
</dbReference>
<dbReference type="SUPFAM" id="SSF55154">
    <property type="entry name" value="CYTH-like phosphatases"/>
    <property type="match status" value="1"/>
</dbReference>
<dbReference type="PROSITE" id="PS51707">
    <property type="entry name" value="CYTH"/>
    <property type="match status" value="1"/>
</dbReference>
<reference evidence="2" key="1">
    <citation type="submission" date="2018-06" db="EMBL/GenBank/DDBJ databases">
        <authorList>
            <person name="Zhirakovskaya E."/>
        </authorList>
    </citation>
    <scope>NUCLEOTIDE SEQUENCE</scope>
</reference>
<dbReference type="EMBL" id="UOFQ01000140">
    <property type="protein sequence ID" value="VAW89535.1"/>
    <property type="molecule type" value="Genomic_DNA"/>
</dbReference>
<feature type="domain" description="CYTH" evidence="1">
    <location>
        <begin position="2"/>
        <end position="58"/>
    </location>
</feature>
<dbReference type="PANTHER" id="PTHR40114:SF1">
    <property type="entry name" value="SLR0698 PROTEIN"/>
    <property type="match status" value="1"/>
</dbReference>
<proteinExistence type="predicted"/>
<dbReference type="InterPro" id="IPR033469">
    <property type="entry name" value="CYTH-like_dom_sf"/>
</dbReference>
<evidence type="ECO:0000313" key="2">
    <source>
        <dbReference type="EMBL" id="VAW89535.1"/>
    </source>
</evidence>
<name>A0A3B0Z7X3_9ZZZZ</name>
<accession>A0A3B0Z7X3</accession>
<dbReference type="PANTHER" id="PTHR40114">
    <property type="entry name" value="SLR0698 PROTEIN"/>
    <property type="match status" value="1"/>
</dbReference>
<organism evidence="2">
    <name type="scientific">hydrothermal vent metagenome</name>
    <dbReference type="NCBI Taxonomy" id="652676"/>
    <lineage>
        <taxon>unclassified sequences</taxon>
        <taxon>metagenomes</taxon>
        <taxon>ecological metagenomes</taxon>
    </lineage>
</organism>